<organism evidence="1 2">
    <name type="scientific">Pluteus cervinus</name>
    <dbReference type="NCBI Taxonomy" id="181527"/>
    <lineage>
        <taxon>Eukaryota</taxon>
        <taxon>Fungi</taxon>
        <taxon>Dikarya</taxon>
        <taxon>Basidiomycota</taxon>
        <taxon>Agaricomycotina</taxon>
        <taxon>Agaricomycetes</taxon>
        <taxon>Agaricomycetidae</taxon>
        <taxon>Agaricales</taxon>
        <taxon>Pluteineae</taxon>
        <taxon>Pluteaceae</taxon>
        <taxon>Pluteus</taxon>
    </lineage>
</organism>
<evidence type="ECO:0000313" key="2">
    <source>
        <dbReference type="Proteomes" id="UP000308600"/>
    </source>
</evidence>
<proteinExistence type="predicted"/>
<protein>
    <submittedName>
        <fullName evidence="1">WD40 repeat-like protein</fullName>
    </submittedName>
</protein>
<dbReference type="Proteomes" id="UP000308600">
    <property type="component" value="Unassembled WGS sequence"/>
</dbReference>
<gene>
    <name evidence="1" type="ORF">BDN72DRAFT_772337</name>
</gene>
<reference evidence="1 2" key="1">
    <citation type="journal article" date="2019" name="Nat. Ecol. Evol.">
        <title>Megaphylogeny resolves global patterns of mushroom evolution.</title>
        <authorList>
            <person name="Varga T."/>
            <person name="Krizsan K."/>
            <person name="Foldi C."/>
            <person name="Dima B."/>
            <person name="Sanchez-Garcia M."/>
            <person name="Sanchez-Ramirez S."/>
            <person name="Szollosi G.J."/>
            <person name="Szarkandi J.G."/>
            <person name="Papp V."/>
            <person name="Albert L."/>
            <person name="Andreopoulos W."/>
            <person name="Angelini C."/>
            <person name="Antonin V."/>
            <person name="Barry K.W."/>
            <person name="Bougher N.L."/>
            <person name="Buchanan P."/>
            <person name="Buyck B."/>
            <person name="Bense V."/>
            <person name="Catcheside P."/>
            <person name="Chovatia M."/>
            <person name="Cooper J."/>
            <person name="Damon W."/>
            <person name="Desjardin D."/>
            <person name="Finy P."/>
            <person name="Geml J."/>
            <person name="Haridas S."/>
            <person name="Hughes K."/>
            <person name="Justo A."/>
            <person name="Karasinski D."/>
            <person name="Kautmanova I."/>
            <person name="Kiss B."/>
            <person name="Kocsube S."/>
            <person name="Kotiranta H."/>
            <person name="LaButti K.M."/>
            <person name="Lechner B.E."/>
            <person name="Liimatainen K."/>
            <person name="Lipzen A."/>
            <person name="Lukacs Z."/>
            <person name="Mihaltcheva S."/>
            <person name="Morgado L.N."/>
            <person name="Niskanen T."/>
            <person name="Noordeloos M.E."/>
            <person name="Ohm R.A."/>
            <person name="Ortiz-Santana B."/>
            <person name="Ovrebo C."/>
            <person name="Racz N."/>
            <person name="Riley R."/>
            <person name="Savchenko A."/>
            <person name="Shiryaev A."/>
            <person name="Soop K."/>
            <person name="Spirin V."/>
            <person name="Szebenyi C."/>
            <person name="Tomsovsky M."/>
            <person name="Tulloss R.E."/>
            <person name="Uehling J."/>
            <person name="Grigoriev I.V."/>
            <person name="Vagvolgyi C."/>
            <person name="Papp T."/>
            <person name="Martin F.M."/>
            <person name="Miettinen O."/>
            <person name="Hibbett D.S."/>
            <person name="Nagy L.G."/>
        </authorList>
    </citation>
    <scope>NUCLEOTIDE SEQUENCE [LARGE SCALE GENOMIC DNA]</scope>
    <source>
        <strain evidence="1 2">NL-1719</strain>
    </source>
</reference>
<accession>A0ACD3ALR8</accession>
<evidence type="ECO:0000313" key="1">
    <source>
        <dbReference type="EMBL" id="TFK66199.1"/>
    </source>
</evidence>
<keyword evidence="2" id="KW-1185">Reference proteome</keyword>
<sequence>MDKTPGFRDDINRLVKQAAGLFEWCATFFRHIATSLNKERDLRRFLSGESKMEPLQGLYTLYDKILAGASDPKHREDTLLLRVILGLILITANNTPLSARGLCVFLQSDAQYTYENVNSVRNATRALHAVLYEDHASGDAICVYHPSFLDFLRDRIGSGVADWVGIDQLQRLAFKGCFLTLNKELKFNICRLESSSSLNKNIQNRPETIAAHVSESLQYSSLFWSGHLQGVTLKADDEGIKASVSGFLKSTKVLFWLEVLSLLNGNPEISSAAFDLERFVLSYLEAFESAPHIYQSALAWLPGTSQTLNMAQRSDSFSHLGMITNKEQHWAGARWVKHVDVQVWSVAYSPNGHYIAAGLDDGTVCIWDSHTGEAVHPPLTGHSQRVRSVVFSQDNQLLASGSADGTICIWNVAAEKPVATTPVKSDHISCVAFSPDGQRIASASLEIGVQIWDVNTGRTAGGEHGNPLKGAVDGVACVAWSQDGRCIASSTDDGLVRLWNAQSGEAIGRALKGHTAPVNSIAFSPDSTQIASSSDDGSIRLWDVMTGRELRMPLKDHGGPVFSVTFSPDSRSILSGSSDGTIRIWDVDTAATTDRPSQVHSDRIRHVVFSPDREYFASGSQDGRVCIWNAITGTARCEPFRADSSDLGCIVFSPDGHSIVTVSGRFGDDTIRVWDSRTGAELIEPIQLEVFGVGDLSVGFCPEGRRIVSWSDKTIHVWDGETGMKIKAFNGHTSRVHSASLFPGGGRVVSGSGKTLRIWDINTGEMIGEPLTGHHDSVLCVSVSHGQHIASGSKDTDVRIWDTETRQTTHVLQGHTGSITSISFSADGQYIVSGSSDRTIRIWNVETGEAVGNPLRGHSDGVKSVAFSPDNQRIVSCARDKTIRMWNAQISAATVESSSARTDKKSRSMHWNACCSRMEVADGWVKEGDKLLFWIPQRYREHFQPQLHFTIPARQFKTIKPEVDLACLYEYAGNKWAGIYKT</sequence>
<name>A0ACD3ALR8_9AGAR</name>
<dbReference type="EMBL" id="ML208412">
    <property type="protein sequence ID" value="TFK66199.1"/>
    <property type="molecule type" value="Genomic_DNA"/>
</dbReference>